<feature type="region of interest" description="Disordered" evidence="2">
    <location>
        <begin position="1"/>
        <end position="67"/>
    </location>
</feature>
<dbReference type="InParanoid" id="A0A4Q1BSC9"/>
<keyword evidence="1" id="KW-0175">Coiled coil</keyword>
<dbReference type="VEuPathDB" id="FungiDB:TREMEDRAFT_56675"/>
<name>A0A4Q1BSC9_TREME</name>
<feature type="compositionally biased region" description="Acidic residues" evidence="2">
    <location>
        <begin position="28"/>
        <end position="37"/>
    </location>
</feature>
<feature type="compositionally biased region" description="Polar residues" evidence="2">
    <location>
        <begin position="208"/>
        <end position="231"/>
    </location>
</feature>
<dbReference type="SUPFAM" id="SSF54160">
    <property type="entry name" value="Chromo domain-like"/>
    <property type="match status" value="1"/>
</dbReference>
<dbReference type="STRING" id="5217.A0A4Q1BSC9"/>
<accession>A0A4Q1BSC9</accession>
<dbReference type="GO" id="GO:0006338">
    <property type="term" value="P:chromatin remodeling"/>
    <property type="evidence" value="ECO:0007669"/>
    <property type="project" value="UniProtKB-ARBA"/>
</dbReference>
<sequence>MATPKAGSSSQNNTTQSTKASQTQNESQETEWDVLEILEERQRGSRTEYRVKWDGLDDQGNEWDPSWVKSTDCSAELIQTWQAKKDRLGLESPADRGKKKVKEREDRKRRRESDMAESAKKQRAGTPPKRSLRSTASVSQSPATNVMLDSRRKKEIIRSTDSPLAEQPVKQSGQASSPKSPERSEKKTNGPTGDFTDRHPGDEHVDSSNEPSSTRHSVIVTQSSNLTSQPHVSFDPIDLFSSPPSGGENGLMATEQPNDTSGDLNGRELEAETLPPGFNWQEVDGERVMVAVEGLESEVIVQESHDSVHLTGKEGPASMNDVDGEMQETLDMNLARQLAREMDAYLDGEDDLDVLREDVREGEVQTTTDTQVEKHVQTDPISPTPPVSEQIPETSFLCPFEGCDTHLHSMPLVLEHVTAHLATPLAPTSKASDDPPIDPGSTSSSSTNNATVLPNSKSDLQHPSPSAPQISNDETPFDTPPHDTTTETALAQKDLLERISSLETTIKSNVRFISSLESQMSYLQTAYQQASTTAVSSVSQITELEDQISKLREQLTIGLKQRDIFFQSIRLRVERENQQLKGQIKILLDQSRLTDDVIRRRAVDYPRVVKELQESRKKCEEMEDRMGRVEKRNEELIDRLQVIRAYKMGVLPIPPEGVEGLDEDEDDSGSEFEGEDGDGEGKGRMRETVDVDTFMVNGMGRSSMDGVVGSNKIHNLSNNSDARQEDDENLGNFKQLQIQKVIHEDPDGVDIVQEVISLQERFTMMKES</sequence>
<feature type="region of interest" description="Disordered" evidence="2">
    <location>
        <begin position="84"/>
        <end position="270"/>
    </location>
</feature>
<dbReference type="VEuPathDB" id="FungiDB:TREMEDRAFT_56674"/>
<feature type="compositionally biased region" description="Polar residues" evidence="2">
    <location>
        <begin position="447"/>
        <end position="472"/>
    </location>
</feature>
<dbReference type="Gene3D" id="2.40.50.40">
    <property type="match status" value="1"/>
</dbReference>
<protein>
    <recommendedName>
        <fullName evidence="3">Chromo domain-containing protein</fullName>
    </recommendedName>
</protein>
<organism evidence="4 5">
    <name type="scientific">Tremella mesenterica</name>
    <name type="common">Jelly fungus</name>
    <dbReference type="NCBI Taxonomy" id="5217"/>
    <lineage>
        <taxon>Eukaryota</taxon>
        <taxon>Fungi</taxon>
        <taxon>Dikarya</taxon>
        <taxon>Basidiomycota</taxon>
        <taxon>Agaricomycotina</taxon>
        <taxon>Tremellomycetes</taxon>
        <taxon>Tremellales</taxon>
        <taxon>Tremellaceae</taxon>
        <taxon>Tremella</taxon>
    </lineage>
</organism>
<feature type="domain" description="Chromo" evidence="3">
    <location>
        <begin position="32"/>
        <end position="65"/>
    </location>
</feature>
<gene>
    <name evidence="4" type="ORF">M231_01907</name>
</gene>
<proteinExistence type="predicted"/>
<dbReference type="InterPro" id="IPR016197">
    <property type="entry name" value="Chromo-like_dom_sf"/>
</dbReference>
<evidence type="ECO:0000313" key="4">
    <source>
        <dbReference type="EMBL" id="RXK40848.1"/>
    </source>
</evidence>
<dbReference type="OrthoDB" id="3647690at2759"/>
<dbReference type="EMBL" id="SDIL01000014">
    <property type="protein sequence ID" value="RXK40848.1"/>
    <property type="molecule type" value="Genomic_DNA"/>
</dbReference>
<evidence type="ECO:0000256" key="1">
    <source>
        <dbReference type="SAM" id="Coils"/>
    </source>
</evidence>
<feature type="coiled-coil region" evidence="1">
    <location>
        <begin position="534"/>
        <end position="639"/>
    </location>
</feature>
<feature type="compositionally biased region" description="Acidic residues" evidence="2">
    <location>
        <begin position="659"/>
        <end position="678"/>
    </location>
</feature>
<dbReference type="PROSITE" id="PS50013">
    <property type="entry name" value="CHROMO_2"/>
    <property type="match status" value="1"/>
</dbReference>
<feature type="compositionally biased region" description="Polar residues" evidence="2">
    <location>
        <begin position="133"/>
        <end position="144"/>
    </location>
</feature>
<keyword evidence="5" id="KW-1185">Reference proteome</keyword>
<dbReference type="Proteomes" id="UP000289152">
    <property type="component" value="Unassembled WGS sequence"/>
</dbReference>
<reference evidence="4 5" key="1">
    <citation type="submission" date="2016-06" db="EMBL/GenBank/DDBJ databases">
        <title>Evolution of pathogenesis and genome organization in the Tremellales.</title>
        <authorList>
            <person name="Cuomo C."/>
            <person name="Litvintseva A."/>
            <person name="Heitman J."/>
            <person name="Chen Y."/>
            <person name="Sun S."/>
            <person name="Springer D."/>
            <person name="Dromer F."/>
            <person name="Young S."/>
            <person name="Zeng Q."/>
            <person name="Chapman S."/>
            <person name="Gujja S."/>
            <person name="Saif S."/>
            <person name="Birren B."/>
        </authorList>
    </citation>
    <scope>NUCLEOTIDE SEQUENCE [LARGE SCALE GENOMIC DNA]</scope>
    <source>
        <strain evidence="4 5">ATCC 28783</strain>
    </source>
</reference>
<evidence type="ECO:0000259" key="3">
    <source>
        <dbReference type="PROSITE" id="PS50013"/>
    </source>
</evidence>
<feature type="compositionally biased region" description="Basic and acidic residues" evidence="2">
    <location>
        <begin position="84"/>
        <end position="120"/>
    </location>
</feature>
<dbReference type="AlphaFoldDB" id="A0A4Q1BSC9"/>
<feature type="compositionally biased region" description="Low complexity" evidence="2">
    <location>
        <begin position="8"/>
        <end position="25"/>
    </location>
</feature>
<dbReference type="InterPro" id="IPR000953">
    <property type="entry name" value="Chromo/chromo_shadow_dom"/>
</dbReference>
<feature type="compositionally biased region" description="Basic and acidic residues" evidence="2">
    <location>
        <begin position="38"/>
        <end position="55"/>
    </location>
</feature>
<feature type="compositionally biased region" description="Basic and acidic residues" evidence="2">
    <location>
        <begin position="195"/>
        <end position="207"/>
    </location>
</feature>
<evidence type="ECO:0000256" key="2">
    <source>
        <dbReference type="SAM" id="MobiDB-lite"/>
    </source>
</evidence>
<feature type="region of interest" description="Disordered" evidence="2">
    <location>
        <begin position="362"/>
        <end position="390"/>
    </location>
</feature>
<comment type="caution">
    <text evidence="4">The sequence shown here is derived from an EMBL/GenBank/DDBJ whole genome shotgun (WGS) entry which is preliminary data.</text>
</comment>
<evidence type="ECO:0000313" key="5">
    <source>
        <dbReference type="Proteomes" id="UP000289152"/>
    </source>
</evidence>
<feature type="compositionally biased region" description="Basic and acidic residues" evidence="2">
    <location>
        <begin position="149"/>
        <end position="158"/>
    </location>
</feature>
<feature type="region of interest" description="Disordered" evidence="2">
    <location>
        <begin position="654"/>
        <end position="685"/>
    </location>
</feature>
<dbReference type="SMART" id="SM00298">
    <property type="entry name" value="CHROMO"/>
    <property type="match status" value="1"/>
</dbReference>
<feature type="region of interest" description="Disordered" evidence="2">
    <location>
        <begin position="426"/>
        <end position="485"/>
    </location>
</feature>
<dbReference type="CDD" id="cd00024">
    <property type="entry name" value="CD_CSD"/>
    <property type="match status" value="1"/>
</dbReference>